<dbReference type="InterPro" id="IPR036412">
    <property type="entry name" value="HAD-like_sf"/>
</dbReference>
<organism evidence="1 2">
    <name type="scientific">Fusibacillus kribbianus</name>
    <dbReference type="NCBI Taxonomy" id="3044208"/>
    <lineage>
        <taxon>Bacteria</taxon>
        <taxon>Bacillati</taxon>
        <taxon>Bacillota</taxon>
        <taxon>Clostridia</taxon>
        <taxon>Lachnospirales</taxon>
        <taxon>Lachnospiraceae</taxon>
        <taxon>Fusibacillus</taxon>
    </lineage>
</organism>
<dbReference type="Pfam" id="PF13419">
    <property type="entry name" value="HAD_2"/>
    <property type="match status" value="1"/>
</dbReference>
<reference evidence="1 2" key="1">
    <citation type="submission" date="2023-05" db="EMBL/GenBank/DDBJ databases">
        <title>[ruminococcus] sp. nov., isolated from a pig farm feces dump.</title>
        <authorList>
            <person name="Chang Y.-H."/>
        </authorList>
    </citation>
    <scope>NUCLEOTIDE SEQUENCE [LARGE SCALE GENOMIC DNA]</scope>
    <source>
        <strain evidence="1 2">YH-rum2234</strain>
    </source>
</reference>
<dbReference type="RefSeq" id="WP_283230167.1">
    <property type="nucleotide sequence ID" value="NZ_JASGBQ010000004.1"/>
</dbReference>
<dbReference type="EMBL" id="JASGBQ010000004">
    <property type="protein sequence ID" value="MDI9241656.1"/>
    <property type="molecule type" value="Genomic_DNA"/>
</dbReference>
<dbReference type="InterPro" id="IPR023214">
    <property type="entry name" value="HAD_sf"/>
</dbReference>
<dbReference type="NCBIfam" id="TIGR01549">
    <property type="entry name" value="HAD-SF-IA-v1"/>
    <property type="match status" value="1"/>
</dbReference>
<accession>A0AAP4BBQ6</accession>
<proteinExistence type="predicted"/>
<dbReference type="SUPFAM" id="SSF56784">
    <property type="entry name" value="HAD-like"/>
    <property type="match status" value="1"/>
</dbReference>
<keyword evidence="2" id="KW-1185">Reference proteome</keyword>
<protein>
    <submittedName>
        <fullName evidence="1">HAD-IA family hydrolase</fullName>
    </submittedName>
</protein>
<dbReference type="GO" id="GO:0005829">
    <property type="term" value="C:cytosol"/>
    <property type="evidence" value="ECO:0007669"/>
    <property type="project" value="TreeGrafter"/>
</dbReference>
<keyword evidence="1" id="KW-0378">Hydrolase</keyword>
<sequence length="219" mass="24226">MAEILLFDLDGTLTDPKEGITRCVQYGMEALGIYEPDREKLVPFIGPPLLDMYMEYCGFTREQAAFAVEKYRERFRTKGMYENEIYDGIAGMLARLRAAGKRLGVATSKPEVFAVPILRHFHIDGYFEHIVGSELSGERVKKGEVIEEALNRFGVGGEQRTSQAVMVGDRKHDILGAQEAGIVSVGVTYGFGGLDELSGAGADRIVDSVEELEKLLLKL</sequence>
<dbReference type="PANTHER" id="PTHR43434">
    <property type="entry name" value="PHOSPHOGLYCOLATE PHOSPHATASE"/>
    <property type="match status" value="1"/>
</dbReference>
<evidence type="ECO:0000313" key="2">
    <source>
        <dbReference type="Proteomes" id="UP001300383"/>
    </source>
</evidence>
<dbReference type="PANTHER" id="PTHR43434:SF20">
    <property type="entry name" value="5'-NUCLEOTIDASE"/>
    <property type="match status" value="1"/>
</dbReference>
<evidence type="ECO:0000313" key="1">
    <source>
        <dbReference type="EMBL" id="MDI9241656.1"/>
    </source>
</evidence>
<dbReference type="SFLD" id="SFLDS00003">
    <property type="entry name" value="Haloacid_Dehalogenase"/>
    <property type="match status" value="1"/>
</dbReference>
<gene>
    <name evidence="1" type="ORF">QJ036_04075</name>
</gene>
<dbReference type="GO" id="GO:0016787">
    <property type="term" value="F:hydrolase activity"/>
    <property type="evidence" value="ECO:0007669"/>
    <property type="project" value="UniProtKB-KW"/>
</dbReference>
<dbReference type="AlphaFoldDB" id="A0AAP4BBQ6"/>
<dbReference type="GO" id="GO:0004713">
    <property type="term" value="F:protein tyrosine kinase activity"/>
    <property type="evidence" value="ECO:0007669"/>
    <property type="project" value="TreeGrafter"/>
</dbReference>
<comment type="caution">
    <text evidence="1">The sequence shown here is derived from an EMBL/GenBank/DDBJ whole genome shotgun (WGS) entry which is preliminary data.</text>
</comment>
<dbReference type="Proteomes" id="UP001300383">
    <property type="component" value="Unassembled WGS sequence"/>
</dbReference>
<dbReference type="Gene3D" id="3.40.50.1000">
    <property type="entry name" value="HAD superfamily/HAD-like"/>
    <property type="match status" value="1"/>
</dbReference>
<dbReference type="FunFam" id="3.40.50.1000:FF:000022">
    <property type="entry name" value="Phosphoglycolate phosphatase"/>
    <property type="match status" value="1"/>
</dbReference>
<dbReference type="InterPro" id="IPR050155">
    <property type="entry name" value="HAD-like_hydrolase_sf"/>
</dbReference>
<name>A0AAP4BBQ6_9FIRM</name>
<dbReference type="InterPro" id="IPR006439">
    <property type="entry name" value="HAD-SF_hydro_IA"/>
</dbReference>
<dbReference type="SFLD" id="SFLDG01129">
    <property type="entry name" value="C1.5:_HAD__Beta-PGM__Phosphata"/>
    <property type="match status" value="1"/>
</dbReference>
<dbReference type="Gene3D" id="1.10.150.240">
    <property type="entry name" value="Putative phosphatase, domain 2"/>
    <property type="match status" value="1"/>
</dbReference>
<dbReference type="InterPro" id="IPR041492">
    <property type="entry name" value="HAD_2"/>
</dbReference>
<dbReference type="InterPro" id="IPR023198">
    <property type="entry name" value="PGP-like_dom2"/>
</dbReference>
<dbReference type="SFLD" id="SFLDG01135">
    <property type="entry name" value="C1.5.6:_HAD__Beta-PGM__Phospha"/>
    <property type="match status" value="1"/>
</dbReference>